<name>A0A1I4VUG7_CHROL</name>
<dbReference type="RefSeq" id="WP_090022879.1">
    <property type="nucleotide sequence ID" value="NZ_FOVD01000001.1"/>
</dbReference>
<dbReference type="EMBL" id="FOVD01000001">
    <property type="protein sequence ID" value="SFN04988.1"/>
    <property type="molecule type" value="Genomic_DNA"/>
</dbReference>
<keyword evidence="2" id="KW-1185">Reference proteome</keyword>
<dbReference type="Proteomes" id="UP000198769">
    <property type="component" value="Unassembled WGS sequence"/>
</dbReference>
<sequence>MNEINTAVMGMSASVPVAISMQVSAHSTGLMHINSALNQQRDAMLGMSNYVMGLKKMSSGKVRIKSSIASGKGRF</sequence>
<gene>
    <name evidence="1" type="ORF">SAMN05421594_0643</name>
</gene>
<dbReference type="OrthoDB" id="1263461at2"/>
<evidence type="ECO:0000313" key="1">
    <source>
        <dbReference type="EMBL" id="SFN04988.1"/>
    </source>
</evidence>
<organism evidence="1 2">
    <name type="scientific">Chryseobacterium oleae</name>
    <dbReference type="NCBI Taxonomy" id="491207"/>
    <lineage>
        <taxon>Bacteria</taxon>
        <taxon>Pseudomonadati</taxon>
        <taxon>Bacteroidota</taxon>
        <taxon>Flavobacteriia</taxon>
        <taxon>Flavobacteriales</taxon>
        <taxon>Weeksellaceae</taxon>
        <taxon>Chryseobacterium group</taxon>
        <taxon>Chryseobacterium</taxon>
    </lineage>
</organism>
<dbReference type="AlphaFoldDB" id="A0A1I4VUG7"/>
<dbReference type="InterPro" id="IPR021070">
    <property type="entry name" value="Killing_trait_RebB"/>
</dbReference>
<evidence type="ECO:0000313" key="2">
    <source>
        <dbReference type="Proteomes" id="UP000198769"/>
    </source>
</evidence>
<reference evidence="2" key="1">
    <citation type="submission" date="2016-10" db="EMBL/GenBank/DDBJ databases">
        <authorList>
            <person name="Varghese N."/>
            <person name="Submissions S."/>
        </authorList>
    </citation>
    <scope>NUCLEOTIDE SEQUENCE [LARGE SCALE GENOMIC DNA]</scope>
    <source>
        <strain evidence="2">DSM 25575</strain>
    </source>
</reference>
<accession>A0A1I4VUG7</accession>
<proteinExistence type="predicted"/>
<dbReference type="Pfam" id="PF11747">
    <property type="entry name" value="RebB"/>
    <property type="match status" value="1"/>
</dbReference>
<protein>
    <submittedName>
        <fullName evidence="1">Killing trait domain-containing protein</fullName>
    </submittedName>
</protein>